<dbReference type="NCBIfam" id="TIGR01652">
    <property type="entry name" value="ATPase-Plipid"/>
    <property type="match status" value="1"/>
</dbReference>
<dbReference type="GO" id="GO:0005524">
    <property type="term" value="F:ATP binding"/>
    <property type="evidence" value="ECO:0007669"/>
    <property type="project" value="UniProtKB-UniRule"/>
</dbReference>
<dbReference type="Pfam" id="PF16209">
    <property type="entry name" value="PhoLip_ATPase_N"/>
    <property type="match status" value="1"/>
</dbReference>
<dbReference type="Pfam" id="PF00122">
    <property type="entry name" value="E1-E2_ATPase"/>
    <property type="match status" value="1"/>
</dbReference>
<feature type="binding site" evidence="17">
    <location>
        <position position="404"/>
    </location>
    <ligand>
        <name>Mg(2+)</name>
        <dbReference type="ChEBI" id="CHEBI:18420"/>
    </ligand>
</feature>
<evidence type="ECO:0000313" key="23">
    <source>
        <dbReference type="Proteomes" id="UP001107558"/>
    </source>
</evidence>
<dbReference type="InterPro" id="IPR032630">
    <property type="entry name" value="P_typ_ATPase_c"/>
</dbReference>
<organism evidence="22 23">
    <name type="scientific">Polypedilum vanderplanki</name>
    <name type="common">Sleeping chironomid midge</name>
    <dbReference type="NCBI Taxonomy" id="319348"/>
    <lineage>
        <taxon>Eukaryota</taxon>
        <taxon>Metazoa</taxon>
        <taxon>Ecdysozoa</taxon>
        <taxon>Arthropoda</taxon>
        <taxon>Hexapoda</taxon>
        <taxon>Insecta</taxon>
        <taxon>Pterygota</taxon>
        <taxon>Neoptera</taxon>
        <taxon>Endopterygota</taxon>
        <taxon>Diptera</taxon>
        <taxon>Nematocera</taxon>
        <taxon>Chironomoidea</taxon>
        <taxon>Chironomidae</taxon>
        <taxon>Chironominae</taxon>
        <taxon>Polypedilum</taxon>
        <taxon>Polypedilum</taxon>
    </lineage>
</organism>
<feature type="binding site" evidence="16">
    <location>
        <position position="403"/>
    </location>
    <ligand>
        <name>ATP</name>
        <dbReference type="ChEBI" id="CHEBI:30616"/>
    </ligand>
</feature>
<evidence type="ECO:0000259" key="19">
    <source>
        <dbReference type="Pfam" id="PF00122"/>
    </source>
</evidence>
<evidence type="ECO:0000256" key="2">
    <source>
        <dbReference type="ARBA" id="ARBA00004127"/>
    </source>
</evidence>
<dbReference type="InterPro" id="IPR044492">
    <property type="entry name" value="P_typ_ATPase_HD_dom"/>
</dbReference>
<dbReference type="InterPro" id="IPR023214">
    <property type="entry name" value="HAD_sf"/>
</dbReference>
<dbReference type="CDD" id="cd07541">
    <property type="entry name" value="P-type_ATPase_APLT_Neo1-like"/>
    <property type="match status" value="1"/>
</dbReference>
<feature type="transmembrane region" description="Helical" evidence="18">
    <location>
        <begin position="988"/>
        <end position="1010"/>
    </location>
</feature>
<evidence type="ECO:0000256" key="5">
    <source>
        <dbReference type="ARBA" id="ARBA00022692"/>
    </source>
</evidence>
<comment type="caution">
    <text evidence="22">The sequence shown here is derived from an EMBL/GenBank/DDBJ whole genome shotgun (WGS) entry which is preliminary data.</text>
</comment>
<dbReference type="EC" id="7.6.2.1" evidence="18"/>
<keyword evidence="4" id="KW-0813">Transport</keyword>
<keyword evidence="12" id="KW-0445">Lipid transport</keyword>
<dbReference type="Pfam" id="PF13246">
    <property type="entry name" value="Cation_ATPase"/>
    <property type="match status" value="1"/>
</dbReference>
<keyword evidence="5 18" id="KW-0812">Transmembrane</keyword>
<dbReference type="GO" id="GO:0006890">
    <property type="term" value="P:retrograde vesicle-mediated transport, Golgi to endoplasmic reticulum"/>
    <property type="evidence" value="ECO:0007669"/>
    <property type="project" value="TreeGrafter"/>
</dbReference>
<evidence type="ECO:0000259" key="21">
    <source>
        <dbReference type="Pfam" id="PF16212"/>
    </source>
</evidence>
<evidence type="ECO:0000256" key="12">
    <source>
        <dbReference type="ARBA" id="ARBA00023055"/>
    </source>
</evidence>
<feature type="binding site" evidence="16">
    <location>
        <position position="827"/>
    </location>
    <ligand>
        <name>ATP</name>
        <dbReference type="ChEBI" id="CHEBI:30616"/>
    </ligand>
</feature>
<dbReference type="AlphaFoldDB" id="A0A9J6BZA6"/>
<evidence type="ECO:0000256" key="15">
    <source>
        <dbReference type="PIRSR" id="PIRSR606539-1"/>
    </source>
</evidence>
<dbReference type="GO" id="GO:0005768">
    <property type="term" value="C:endosome"/>
    <property type="evidence" value="ECO:0007669"/>
    <property type="project" value="TreeGrafter"/>
</dbReference>
<dbReference type="SUPFAM" id="SSF81653">
    <property type="entry name" value="Calcium ATPase, transduction domain A"/>
    <property type="match status" value="1"/>
</dbReference>
<feature type="transmembrane region" description="Helical" evidence="18">
    <location>
        <begin position="342"/>
        <end position="362"/>
    </location>
</feature>
<evidence type="ECO:0000256" key="17">
    <source>
        <dbReference type="PIRSR" id="PIRSR606539-3"/>
    </source>
</evidence>
<sequence length="1084" mass="123308">METMSQTTPTRVVMKETIPLINKPQRSMFSGCCTVWRKWFAPRELKSRTVHIGSRYQVFDKQKNQVKNEIRNQKYNVITFLPLVLFEQFRFFLNLYFLVMALSQFIPDVRIGYLYTYWGPLGFVLTVTIFREAIDDFRRFQRDREMNSQKYRRLTQSGHLEMVPSSKLKVGDIIIVEKDQRVPADLVLLRTSDKSGAVFVRTDQLDGETDWKLRLAVPATQKLQSDAELLNMEASIYIERPQRDIHSFIGTFSRQEGSEEESLDLQNTLWANTVVAAGSAVGIVVYTGSETRSVMNNSQPRSKIGLLDMEINGLTKVLFCAVIGLAFVMMCMKGFSGPWYRYMFRFVLLFSYIIPISLRVNLDMGKAFYSWQMQNDPEIQGTVVRSTTIPEELGRISYLLSDKTGTLTQNEMVFKKIHLGTVAYSNDSFELVASTIQSLSANINNDQSESTTKSVFGTNVMRRPEGWRVWEAVKALALCHNVTPVYEENDSASIAKSVSVEIQTERTYQASSPDEIALVKWSEQVGLALYDRDLTSITLQLTGVVRSSDNASILTETTDVSTNSSLSHEKFLKFQILQIFPFTSESKRMGIIVQDTSSGEITFYLKGADVVMQTIVQYNDWLSEESGNMAREGLRTLVVAKKTLTPEQYHDFESKYSAARLSITDRLQRVQTVVESLEREMELLCLTGVEDRLQDQVRPTLELIRNAGVKIWMLTGDKLETATCIAKSSHLVGRNQGLHVLKSVQTRTDAHLELNQFRRKQDCALVVSGESLEICLQYYQYEFMELATNAPAVVCCRCSPTQKAEVVRLIQKHTGKRTCAVGDGGNDVSMIQQSDAGIGIEGREGKQASLAGDFSIPQFKYIAKLLVLHGRRSYKRSAQLSQFVIHRGLIITTMQAIFSAVFYMSSVSVYQGFLMVGYATIYTMFPVFSLVLDQDINEKVALRFPELYKDLAKGRSLSYKTFFMWVLISICQGGVIMYGALVLFEDEFIHIVAISFTALILTELIMVALTIRTWHRLMVVAELFSLGIYIISLFIFKQYFDWEFIWTYDFLIKVAMITAVSCVPLYILKFLRQKCSPPSYVKLS</sequence>
<feature type="binding site" evidence="16">
    <location>
        <position position="716"/>
    </location>
    <ligand>
        <name>ATP</name>
        <dbReference type="ChEBI" id="CHEBI:30616"/>
    </ligand>
</feature>
<keyword evidence="10 18" id="KW-1278">Translocase</keyword>
<dbReference type="GO" id="GO:0140326">
    <property type="term" value="F:ATPase-coupled intramembrane lipid transporter activity"/>
    <property type="evidence" value="ECO:0007669"/>
    <property type="project" value="UniProtKB-EC"/>
</dbReference>
<feature type="transmembrane region" description="Helical" evidence="18">
    <location>
        <begin position="962"/>
        <end position="982"/>
    </location>
</feature>
<dbReference type="InterPro" id="IPR001757">
    <property type="entry name" value="P_typ_ATPase"/>
</dbReference>
<dbReference type="FunFam" id="3.40.50.1000:FF:000009">
    <property type="entry name" value="Phospholipid-transporting ATPase"/>
    <property type="match status" value="1"/>
</dbReference>
<feature type="domain" description="P-type ATPase C-terminal" evidence="21">
    <location>
        <begin position="850"/>
        <end position="1077"/>
    </location>
</feature>
<feature type="binding site" evidence="16">
    <location>
        <position position="515"/>
    </location>
    <ligand>
        <name>ATP</name>
        <dbReference type="ChEBI" id="CHEBI:30616"/>
    </ligand>
</feature>
<feature type="binding site" evidence="17">
    <location>
        <position position="402"/>
    </location>
    <ligand>
        <name>Mg(2+)</name>
        <dbReference type="ChEBI" id="CHEBI:18420"/>
    </ligand>
</feature>
<evidence type="ECO:0000256" key="8">
    <source>
        <dbReference type="ARBA" id="ARBA00022840"/>
    </source>
</evidence>
<feature type="binding site" evidence="17">
    <location>
        <position position="823"/>
    </location>
    <ligand>
        <name>Mg(2+)</name>
        <dbReference type="ChEBI" id="CHEBI:18420"/>
    </ligand>
</feature>
<feature type="binding site" evidence="16">
    <location>
        <position position="635"/>
    </location>
    <ligand>
        <name>ATP</name>
        <dbReference type="ChEBI" id="CHEBI:30616"/>
    </ligand>
</feature>
<feature type="transmembrane region" description="Helical" evidence="18">
    <location>
        <begin position="910"/>
        <end position="932"/>
    </location>
</feature>
<feature type="transmembrane region" description="Helical" evidence="18">
    <location>
        <begin position="114"/>
        <end position="134"/>
    </location>
</feature>
<dbReference type="InterPro" id="IPR059000">
    <property type="entry name" value="ATPase_P-type_domA"/>
</dbReference>
<comment type="catalytic activity">
    <reaction evidence="14 18">
        <text>ATP + H2O + phospholipidSide 1 = ADP + phosphate + phospholipidSide 2.</text>
        <dbReference type="EC" id="7.6.2.1"/>
    </reaction>
</comment>
<feature type="transmembrane region" description="Helical" evidence="18">
    <location>
        <begin position="77"/>
        <end position="102"/>
    </location>
</feature>
<evidence type="ECO:0000256" key="13">
    <source>
        <dbReference type="ARBA" id="ARBA00023136"/>
    </source>
</evidence>
<comment type="cofactor">
    <cofactor evidence="1 17">
        <name>Mg(2+)</name>
        <dbReference type="ChEBI" id="CHEBI:18420"/>
    </cofactor>
</comment>
<evidence type="ECO:0000256" key="3">
    <source>
        <dbReference type="ARBA" id="ARBA00008109"/>
    </source>
</evidence>
<name>A0A9J6BZA6_POLVA</name>
<dbReference type="SFLD" id="SFLDG00002">
    <property type="entry name" value="C1.7:_P-type_atpase_like"/>
    <property type="match status" value="1"/>
</dbReference>
<evidence type="ECO:0000256" key="7">
    <source>
        <dbReference type="ARBA" id="ARBA00022741"/>
    </source>
</evidence>
<comment type="similarity">
    <text evidence="3 18">Belongs to the cation transport ATPase (P-type) (TC 3.A.3) family. Type IV subfamily.</text>
</comment>
<dbReference type="Gene3D" id="2.70.150.10">
    <property type="entry name" value="Calcium-transporting ATPase, cytoplasmic transduction domain A"/>
    <property type="match status" value="1"/>
</dbReference>
<feature type="binding site" evidence="16">
    <location>
        <position position="797"/>
    </location>
    <ligand>
        <name>ATP</name>
        <dbReference type="ChEBI" id="CHEBI:30616"/>
    </ligand>
</feature>
<feature type="transmembrane region" description="Helical" evidence="18">
    <location>
        <begin position="1048"/>
        <end position="1068"/>
    </location>
</feature>
<feature type="binding site" evidence="16">
    <location>
        <position position="582"/>
    </location>
    <ligand>
        <name>ATP</name>
        <dbReference type="ChEBI" id="CHEBI:30616"/>
    </ligand>
</feature>
<dbReference type="EMBL" id="JADBJN010000002">
    <property type="protein sequence ID" value="KAG5674899.1"/>
    <property type="molecule type" value="Genomic_DNA"/>
</dbReference>
<dbReference type="OrthoDB" id="377733at2759"/>
<dbReference type="NCBIfam" id="TIGR01494">
    <property type="entry name" value="ATPase_P-type"/>
    <property type="match status" value="2"/>
</dbReference>
<reference evidence="22" key="1">
    <citation type="submission" date="2021-03" db="EMBL/GenBank/DDBJ databases">
        <title>Chromosome level genome of the anhydrobiotic midge Polypedilum vanderplanki.</title>
        <authorList>
            <person name="Yoshida Y."/>
            <person name="Kikawada T."/>
            <person name="Gusev O."/>
        </authorList>
    </citation>
    <scope>NUCLEOTIDE SEQUENCE</scope>
    <source>
        <strain evidence="22">NIAS01</strain>
        <tissue evidence="22">Whole body or cell culture</tissue>
    </source>
</reference>
<evidence type="ECO:0000256" key="1">
    <source>
        <dbReference type="ARBA" id="ARBA00001946"/>
    </source>
</evidence>
<comment type="subcellular location">
    <subcellularLocation>
        <location evidence="2">Endomembrane system</location>
        <topology evidence="2">Multi-pass membrane protein</topology>
    </subcellularLocation>
    <subcellularLocation>
        <location evidence="18">Membrane</location>
        <topology evidence="18">Multi-pass membrane protein</topology>
    </subcellularLocation>
</comment>
<evidence type="ECO:0000259" key="20">
    <source>
        <dbReference type="Pfam" id="PF16209"/>
    </source>
</evidence>
<dbReference type="InterPro" id="IPR036412">
    <property type="entry name" value="HAD-like_sf"/>
</dbReference>
<dbReference type="InterPro" id="IPR018303">
    <property type="entry name" value="ATPase_P-typ_P_site"/>
</dbReference>
<dbReference type="PRINTS" id="PR00119">
    <property type="entry name" value="CATATPASE"/>
</dbReference>
<feature type="binding site" evidence="16">
    <location>
        <position position="717"/>
    </location>
    <ligand>
        <name>ATP</name>
        <dbReference type="ChEBI" id="CHEBI:30616"/>
    </ligand>
</feature>
<dbReference type="Proteomes" id="UP001107558">
    <property type="component" value="Chromosome 2"/>
</dbReference>
<feature type="domain" description="P-type ATPase N-terminal" evidence="20">
    <location>
        <begin position="61"/>
        <end position="118"/>
    </location>
</feature>
<evidence type="ECO:0000256" key="14">
    <source>
        <dbReference type="ARBA" id="ARBA00034036"/>
    </source>
</evidence>
<feature type="binding site" evidence="17">
    <location>
        <position position="827"/>
    </location>
    <ligand>
        <name>Mg(2+)</name>
        <dbReference type="ChEBI" id="CHEBI:18420"/>
    </ligand>
</feature>
<feature type="binding site" evidence="16">
    <location>
        <position position="404"/>
    </location>
    <ligand>
        <name>ATP</name>
        <dbReference type="ChEBI" id="CHEBI:30616"/>
    </ligand>
</feature>
<feature type="binding site" evidence="16">
    <location>
        <position position="826"/>
    </location>
    <ligand>
        <name>ATP</name>
        <dbReference type="ChEBI" id="CHEBI:30616"/>
    </ligand>
</feature>
<feature type="transmembrane region" description="Helical" evidence="18">
    <location>
        <begin position="1017"/>
        <end position="1036"/>
    </location>
</feature>
<feature type="binding site" evidence="16">
    <location>
        <position position="803"/>
    </location>
    <ligand>
        <name>ATP</name>
        <dbReference type="ChEBI" id="CHEBI:30616"/>
    </ligand>
</feature>
<gene>
    <name evidence="22" type="ORF">PVAND_004844</name>
</gene>
<dbReference type="FunFam" id="3.40.1110.10:FF:000067">
    <property type="entry name" value="Phospholipid-transporting ATPase"/>
    <property type="match status" value="1"/>
</dbReference>
<dbReference type="GO" id="GO:0016887">
    <property type="term" value="F:ATP hydrolysis activity"/>
    <property type="evidence" value="ECO:0007669"/>
    <property type="project" value="InterPro"/>
</dbReference>
<dbReference type="Gene3D" id="3.40.1110.10">
    <property type="entry name" value="Calcium-transporting ATPase, cytoplasmic domain N"/>
    <property type="match status" value="1"/>
</dbReference>
<dbReference type="GO" id="GO:0006897">
    <property type="term" value="P:endocytosis"/>
    <property type="evidence" value="ECO:0007669"/>
    <property type="project" value="TreeGrafter"/>
</dbReference>
<evidence type="ECO:0000256" key="11">
    <source>
        <dbReference type="ARBA" id="ARBA00022989"/>
    </source>
</evidence>
<feature type="binding site" evidence="16">
    <location>
        <position position="606"/>
    </location>
    <ligand>
        <name>ATP</name>
        <dbReference type="ChEBI" id="CHEBI:30616"/>
    </ligand>
</feature>
<feature type="binding site" evidence="16">
    <location>
        <position position="402"/>
    </location>
    <ligand>
        <name>ATP</name>
        <dbReference type="ChEBI" id="CHEBI:30616"/>
    </ligand>
</feature>
<keyword evidence="23" id="KW-1185">Reference proteome</keyword>
<dbReference type="PANTHER" id="PTHR24092:SF5">
    <property type="entry name" value="PHOSPHOLIPID-TRANSPORTING ATPASE"/>
    <property type="match status" value="1"/>
</dbReference>
<feature type="active site" description="4-aspartylphosphate intermediate" evidence="15">
    <location>
        <position position="402"/>
    </location>
</feature>
<evidence type="ECO:0000256" key="4">
    <source>
        <dbReference type="ARBA" id="ARBA00022448"/>
    </source>
</evidence>
<evidence type="ECO:0000256" key="18">
    <source>
        <dbReference type="RuleBase" id="RU362033"/>
    </source>
</evidence>
<keyword evidence="6 17" id="KW-0479">Metal-binding</keyword>
<dbReference type="SUPFAM" id="SSF56784">
    <property type="entry name" value="HAD-like"/>
    <property type="match status" value="1"/>
</dbReference>
<dbReference type="SUPFAM" id="SSF81665">
    <property type="entry name" value="Calcium ATPase, transmembrane domain M"/>
    <property type="match status" value="1"/>
</dbReference>
<dbReference type="Gene3D" id="3.40.50.1000">
    <property type="entry name" value="HAD superfamily/HAD-like"/>
    <property type="match status" value="1"/>
</dbReference>
<accession>A0A9J6BZA6</accession>
<feature type="domain" description="P-type ATPase A" evidence="19">
    <location>
        <begin position="149"/>
        <end position="292"/>
    </location>
</feature>
<dbReference type="PROSITE" id="PS00154">
    <property type="entry name" value="ATPASE_E1_E2"/>
    <property type="match status" value="1"/>
</dbReference>
<dbReference type="SUPFAM" id="SSF81660">
    <property type="entry name" value="Metal cation-transporting ATPase, ATP-binding domain N"/>
    <property type="match status" value="1"/>
</dbReference>
<feature type="transmembrane region" description="Helical" evidence="18">
    <location>
        <begin position="884"/>
        <end position="904"/>
    </location>
</feature>
<dbReference type="Pfam" id="PF16212">
    <property type="entry name" value="PhoLip_ATPase_C"/>
    <property type="match status" value="1"/>
</dbReference>
<dbReference type="InterPro" id="IPR008250">
    <property type="entry name" value="ATPase_P-typ_transduc_dom_A_sf"/>
</dbReference>
<feature type="binding site" evidence="16">
    <location>
        <position position="715"/>
    </location>
    <ligand>
        <name>ATP</name>
        <dbReference type="ChEBI" id="CHEBI:30616"/>
    </ligand>
</feature>
<dbReference type="SFLD" id="SFLDS00003">
    <property type="entry name" value="Haloacid_Dehalogenase"/>
    <property type="match status" value="1"/>
</dbReference>
<feature type="transmembrane region" description="Helical" evidence="18">
    <location>
        <begin position="317"/>
        <end position="336"/>
    </location>
</feature>
<protein>
    <recommendedName>
        <fullName evidence="18">Phospholipid-transporting ATPase</fullName>
        <ecNumber evidence="18">7.6.2.1</ecNumber>
    </recommendedName>
</protein>
<keyword evidence="9 17" id="KW-0460">Magnesium</keyword>
<dbReference type="GO" id="GO:0000287">
    <property type="term" value="F:magnesium ion binding"/>
    <property type="evidence" value="ECO:0007669"/>
    <property type="project" value="UniProtKB-UniRule"/>
</dbReference>
<dbReference type="GO" id="GO:0005802">
    <property type="term" value="C:trans-Golgi network"/>
    <property type="evidence" value="ECO:0007669"/>
    <property type="project" value="TreeGrafter"/>
</dbReference>
<dbReference type="InterPro" id="IPR023299">
    <property type="entry name" value="ATPase_P-typ_cyto_dom_N"/>
</dbReference>
<keyword evidence="7 16" id="KW-0547">Nucleotide-binding</keyword>
<evidence type="ECO:0000256" key="16">
    <source>
        <dbReference type="PIRSR" id="PIRSR606539-2"/>
    </source>
</evidence>
<dbReference type="GO" id="GO:0005886">
    <property type="term" value="C:plasma membrane"/>
    <property type="evidence" value="ECO:0007669"/>
    <property type="project" value="TreeGrafter"/>
</dbReference>
<dbReference type="PANTHER" id="PTHR24092">
    <property type="entry name" value="PROBABLE PHOSPHOLIPID-TRANSPORTING ATPASE"/>
    <property type="match status" value="1"/>
</dbReference>
<proteinExistence type="inferred from homology"/>
<keyword evidence="13 18" id="KW-0472">Membrane</keyword>
<keyword evidence="11 18" id="KW-1133">Transmembrane helix</keyword>
<dbReference type="InterPro" id="IPR023298">
    <property type="entry name" value="ATPase_P-typ_TM_dom_sf"/>
</dbReference>
<evidence type="ECO:0000256" key="6">
    <source>
        <dbReference type="ARBA" id="ARBA00022723"/>
    </source>
</evidence>
<evidence type="ECO:0000256" key="10">
    <source>
        <dbReference type="ARBA" id="ARBA00022967"/>
    </source>
</evidence>
<dbReference type="InterPro" id="IPR032631">
    <property type="entry name" value="P-type_ATPase_N"/>
</dbReference>
<keyword evidence="8 16" id="KW-0067">ATP-binding</keyword>
<dbReference type="InterPro" id="IPR006539">
    <property type="entry name" value="P-type_ATPase_IV"/>
</dbReference>
<evidence type="ECO:0000256" key="9">
    <source>
        <dbReference type="ARBA" id="ARBA00022842"/>
    </source>
</evidence>
<dbReference type="SFLD" id="SFLDF00027">
    <property type="entry name" value="p-type_atpase"/>
    <property type="match status" value="1"/>
</dbReference>
<dbReference type="GO" id="GO:0045332">
    <property type="term" value="P:phospholipid translocation"/>
    <property type="evidence" value="ECO:0007669"/>
    <property type="project" value="TreeGrafter"/>
</dbReference>
<evidence type="ECO:0000313" key="22">
    <source>
        <dbReference type="EMBL" id="KAG5674899.1"/>
    </source>
</evidence>